<dbReference type="NCBIfam" id="TIGR00229">
    <property type="entry name" value="sensory_box"/>
    <property type="match status" value="1"/>
</dbReference>
<dbReference type="Pfam" id="PF00990">
    <property type="entry name" value="GGDEF"/>
    <property type="match status" value="1"/>
</dbReference>
<dbReference type="SMART" id="SM00267">
    <property type="entry name" value="GGDEF"/>
    <property type="match status" value="1"/>
</dbReference>
<dbReference type="Pfam" id="PF00989">
    <property type="entry name" value="PAS"/>
    <property type="match status" value="1"/>
</dbReference>
<accession>A0A1W6SQR4</accession>
<dbReference type="Gene3D" id="3.30.70.270">
    <property type="match status" value="1"/>
</dbReference>
<dbReference type="PROSITE" id="PS50883">
    <property type="entry name" value="EAL"/>
    <property type="match status" value="1"/>
</dbReference>
<evidence type="ECO:0000313" key="7">
    <source>
        <dbReference type="Proteomes" id="UP000012179"/>
    </source>
</evidence>
<evidence type="ECO:0000259" key="4">
    <source>
        <dbReference type="PROSITE" id="PS50883"/>
    </source>
</evidence>
<dbReference type="OrthoDB" id="9813903at2"/>
<evidence type="ECO:0000313" key="6">
    <source>
        <dbReference type="EMBL" id="ARO88112.1"/>
    </source>
</evidence>
<dbReference type="GO" id="GO:0003824">
    <property type="term" value="F:catalytic activity"/>
    <property type="evidence" value="ECO:0007669"/>
    <property type="project" value="UniProtKB-ARBA"/>
</dbReference>
<dbReference type="InterPro" id="IPR001633">
    <property type="entry name" value="EAL_dom"/>
</dbReference>
<dbReference type="SMART" id="SM00091">
    <property type="entry name" value="PAS"/>
    <property type="match status" value="1"/>
</dbReference>
<dbReference type="InterPro" id="IPR035965">
    <property type="entry name" value="PAS-like_dom_sf"/>
</dbReference>
<dbReference type="SUPFAM" id="SSF55785">
    <property type="entry name" value="PYP-like sensor domain (PAS domain)"/>
    <property type="match status" value="1"/>
</dbReference>
<dbReference type="Pfam" id="PF00563">
    <property type="entry name" value="EAL"/>
    <property type="match status" value="1"/>
</dbReference>
<dbReference type="RefSeq" id="WP_004177628.1">
    <property type="nucleotide sequence ID" value="NZ_CP021106.3"/>
</dbReference>
<dbReference type="PROSITE" id="PS50112">
    <property type="entry name" value="PAS"/>
    <property type="match status" value="1"/>
</dbReference>
<feature type="domain" description="EAL" evidence="4">
    <location>
        <begin position="469"/>
        <end position="722"/>
    </location>
</feature>
<dbReference type="InterPro" id="IPR013767">
    <property type="entry name" value="PAS_fold"/>
</dbReference>
<dbReference type="InterPro" id="IPR035919">
    <property type="entry name" value="EAL_sf"/>
</dbReference>
<name>A0A1W6SQR4_9PROT</name>
<evidence type="ECO:0000256" key="1">
    <source>
        <dbReference type="SAM" id="MobiDB-lite"/>
    </source>
</evidence>
<dbReference type="CDD" id="cd01949">
    <property type="entry name" value="GGDEF"/>
    <property type="match status" value="1"/>
</dbReference>
<proteinExistence type="predicted"/>
<dbReference type="GO" id="GO:0006355">
    <property type="term" value="P:regulation of DNA-templated transcription"/>
    <property type="evidence" value="ECO:0007669"/>
    <property type="project" value="InterPro"/>
</dbReference>
<dbReference type="KEGG" id="nlc:EBAPG3_010195"/>
<dbReference type="InterPro" id="IPR029787">
    <property type="entry name" value="Nucleotide_cyclase"/>
</dbReference>
<dbReference type="InterPro" id="IPR000014">
    <property type="entry name" value="PAS"/>
</dbReference>
<dbReference type="PROSITE" id="PS50887">
    <property type="entry name" value="GGDEF"/>
    <property type="match status" value="1"/>
</dbReference>
<dbReference type="CDD" id="cd01948">
    <property type="entry name" value="EAL"/>
    <property type="match status" value="1"/>
</dbReference>
<protein>
    <submittedName>
        <fullName evidence="6">GGDEF domain-containing protein</fullName>
    </submittedName>
</protein>
<dbReference type="Gene3D" id="3.30.450.20">
    <property type="entry name" value="PAS domain"/>
    <property type="match status" value="1"/>
</dbReference>
<feature type="domain" description="PAC" evidence="3">
    <location>
        <begin position="241"/>
        <end position="293"/>
    </location>
</feature>
<organism evidence="6 7">
    <name type="scientific">Nitrosospira lacus</name>
    <dbReference type="NCBI Taxonomy" id="1288494"/>
    <lineage>
        <taxon>Bacteria</taxon>
        <taxon>Pseudomonadati</taxon>
        <taxon>Pseudomonadota</taxon>
        <taxon>Betaproteobacteria</taxon>
        <taxon>Nitrosomonadales</taxon>
        <taxon>Nitrosomonadaceae</taxon>
        <taxon>Nitrosospira</taxon>
    </lineage>
</organism>
<dbReference type="InterPro" id="IPR000700">
    <property type="entry name" value="PAS-assoc_C"/>
</dbReference>
<dbReference type="InterPro" id="IPR052155">
    <property type="entry name" value="Biofilm_reg_signaling"/>
</dbReference>
<feature type="region of interest" description="Disordered" evidence="1">
    <location>
        <begin position="1"/>
        <end position="31"/>
    </location>
</feature>
<evidence type="ECO:0000259" key="5">
    <source>
        <dbReference type="PROSITE" id="PS50887"/>
    </source>
</evidence>
<dbReference type="CDD" id="cd00130">
    <property type="entry name" value="PAS"/>
    <property type="match status" value="1"/>
</dbReference>
<dbReference type="eggNOG" id="COG5001">
    <property type="taxonomic scope" value="Bacteria"/>
</dbReference>
<dbReference type="EMBL" id="CP021106">
    <property type="protein sequence ID" value="ARO88112.1"/>
    <property type="molecule type" value="Genomic_DNA"/>
</dbReference>
<dbReference type="AlphaFoldDB" id="A0A1W6SQR4"/>
<sequence>MTTEDDPSLTSADEPPLSKGALEKNQQIQGKMESCAAELSDVNETAKKEMAAGTALQQVESTLARSKSVENKVQECADDLHELNVVLAREVDTHEELNRELMETGRKLSTTQNILSKTQDDLAIAHEVGVEANALLMRSEEIHTELRRDITKGQVAEARLFEEKESLRITLSCIGDAVITTDISGKVTYLNLAAETMTGWTSQQAKGLPLPDVFHIVNSQTNESAPNPVERVLREKQPVGLVLHTLLTHRSATSFLIEDSATPIRDQHGDLIGAVLVFHDITHAQKMATQMTYQASHDALTGLINRHEFERRLEHALQTGKQDAKQHTLLYLDLDQFKIVNDTCSHLAGDELLRQLTSVLQTMLRSNDTLARLGGDEFGVLLESCPTEPALRMADLLRQTVQEFHFVWKNKVFQLGASIGLITFGNDKEELTDILRMAHAACHLAKDKGRNRVQIYTSENKELAQRHSEMEWVGRIQKALKEKRFVLYSQKILQLGNDVKNGNHYEMLLRMRDEEGTLVPPMAFIPAAERYGLMCRLDRWVIATAFAQYEGRHPPGSAMGTCAINLSAASICDENFHEFVVAQFDLYKVPPGGICFEITETSAIANLAQAAILIRKLKALGCRFSLDDFGSGMSSFTYLKHLPVDYLKIDGGFVKDMMDDPIDRAMVEAINHIGHVMHIETIAEFVENNAILEALRTMGVDYAQGYGVEKPRLSEFPILPSI</sequence>
<keyword evidence="7" id="KW-1185">Reference proteome</keyword>
<dbReference type="Gene3D" id="3.20.20.450">
    <property type="entry name" value="EAL domain"/>
    <property type="match status" value="1"/>
</dbReference>
<dbReference type="PANTHER" id="PTHR44757:SF4">
    <property type="entry name" value="DIGUANYLATE CYCLASE DGCE-RELATED"/>
    <property type="match status" value="1"/>
</dbReference>
<evidence type="ECO:0000259" key="3">
    <source>
        <dbReference type="PROSITE" id="PS50113"/>
    </source>
</evidence>
<dbReference type="SMART" id="SM00052">
    <property type="entry name" value="EAL"/>
    <property type="match status" value="1"/>
</dbReference>
<dbReference type="InterPro" id="IPR000160">
    <property type="entry name" value="GGDEF_dom"/>
</dbReference>
<dbReference type="NCBIfam" id="TIGR00254">
    <property type="entry name" value="GGDEF"/>
    <property type="match status" value="1"/>
</dbReference>
<feature type="domain" description="PAS" evidence="2">
    <location>
        <begin position="163"/>
        <end position="236"/>
    </location>
</feature>
<reference evidence="6 7" key="1">
    <citation type="journal article" date="2015" name="Int. J. Syst. Evol. Microbiol.">
        <title>Nitrosospira lacus sp. nov., a psychrotolerant, ammonia-oxidizing bacterium from sandy lake sediment.</title>
        <authorList>
            <person name="Urakawa H."/>
            <person name="Garcia J.C."/>
            <person name="Nielsen J.L."/>
            <person name="Le V.Q."/>
            <person name="Kozlowski J.A."/>
            <person name="Stein L.Y."/>
            <person name="Lim C.K."/>
            <person name="Pommerening-Roser A."/>
            <person name="Martens-Habbena W."/>
            <person name="Stahl D.A."/>
            <person name="Klotz M.G."/>
        </authorList>
    </citation>
    <scope>NUCLEOTIDE SEQUENCE [LARGE SCALE GENOMIC DNA]</scope>
    <source>
        <strain evidence="6 7">APG3</strain>
    </source>
</reference>
<dbReference type="PROSITE" id="PS50113">
    <property type="entry name" value="PAC"/>
    <property type="match status" value="1"/>
</dbReference>
<dbReference type="Proteomes" id="UP000012179">
    <property type="component" value="Chromosome"/>
</dbReference>
<dbReference type="SUPFAM" id="SSF55073">
    <property type="entry name" value="Nucleotide cyclase"/>
    <property type="match status" value="1"/>
</dbReference>
<feature type="domain" description="GGDEF" evidence="5">
    <location>
        <begin position="325"/>
        <end position="458"/>
    </location>
</feature>
<dbReference type="PANTHER" id="PTHR44757">
    <property type="entry name" value="DIGUANYLATE CYCLASE DGCP"/>
    <property type="match status" value="1"/>
</dbReference>
<dbReference type="SUPFAM" id="SSF141868">
    <property type="entry name" value="EAL domain-like"/>
    <property type="match status" value="1"/>
</dbReference>
<dbReference type="FunFam" id="3.30.70.270:FF:000001">
    <property type="entry name" value="Diguanylate cyclase domain protein"/>
    <property type="match status" value="1"/>
</dbReference>
<gene>
    <name evidence="6" type="ORF">EBAPG3_010195</name>
</gene>
<evidence type="ECO:0000259" key="2">
    <source>
        <dbReference type="PROSITE" id="PS50112"/>
    </source>
</evidence>
<dbReference type="InterPro" id="IPR043128">
    <property type="entry name" value="Rev_trsase/Diguanyl_cyclase"/>
</dbReference>